<name>A0A0J0XTL6_9TREE</name>
<dbReference type="Proteomes" id="UP000053611">
    <property type="component" value="Unassembled WGS sequence"/>
</dbReference>
<evidence type="ECO:0000313" key="2">
    <source>
        <dbReference type="Proteomes" id="UP000053611"/>
    </source>
</evidence>
<dbReference type="RefSeq" id="XP_018280914.1">
    <property type="nucleotide sequence ID" value="XM_018419753.1"/>
</dbReference>
<keyword evidence="2" id="KW-1185">Reference proteome</keyword>
<reference evidence="1 2" key="1">
    <citation type="submission" date="2015-03" db="EMBL/GenBank/DDBJ databases">
        <title>Genomics and transcriptomics of the oil-accumulating basidiomycete yeast T. oleaginosus allow insights into substrate utilization and the diverse evolutionary trajectories of mating systems in fungi.</title>
        <authorList>
            <consortium name="DOE Joint Genome Institute"/>
            <person name="Kourist R."/>
            <person name="Kracht O."/>
            <person name="Bracharz F."/>
            <person name="Lipzen A."/>
            <person name="Nolan M."/>
            <person name="Ohm R."/>
            <person name="Grigoriev I."/>
            <person name="Sun S."/>
            <person name="Heitman J."/>
            <person name="Bruck T."/>
            <person name="Nowrousian M."/>
        </authorList>
    </citation>
    <scope>NUCLEOTIDE SEQUENCE [LARGE SCALE GENOMIC DNA]</scope>
    <source>
        <strain evidence="1 2">IBC0246</strain>
    </source>
</reference>
<dbReference type="GeneID" id="28980356"/>
<gene>
    <name evidence="1" type="ORF">CC85DRAFT_17801</name>
</gene>
<sequence length="148" mass="16308">MAPNDADYSKHPPPLLAAHLRDAEAAIAKITGRIPGAKSAMLHAIFSHGEPIKDSIVRDAPAGQPRRYDHVDRVLQASFFLVLHALGPVQPTNSEAHFDSWWVELNGREQLAELAKKHGAGSQLDALDTLRRAKWEWTYCPGMLAASR</sequence>
<protein>
    <submittedName>
        <fullName evidence="1">Uncharacterized protein</fullName>
    </submittedName>
</protein>
<dbReference type="AlphaFoldDB" id="A0A0J0XTL6"/>
<dbReference type="EMBL" id="KQ087187">
    <property type="protein sequence ID" value="KLT44423.1"/>
    <property type="molecule type" value="Genomic_DNA"/>
</dbReference>
<proteinExistence type="predicted"/>
<evidence type="ECO:0000313" key="1">
    <source>
        <dbReference type="EMBL" id="KLT44423.1"/>
    </source>
</evidence>
<organism evidence="1 2">
    <name type="scientific">Cutaneotrichosporon oleaginosum</name>
    <dbReference type="NCBI Taxonomy" id="879819"/>
    <lineage>
        <taxon>Eukaryota</taxon>
        <taxon>Fungi</taxon>
        <taxon>Dikarya</taxon>
        <taxon>Basidiomycota</taxon>
        <taxon>Agaricomycotina</taxon>
        <taxon>Tremellomycetes</taxon>
        <taxon>Trichosporonales</taxon>
        <taxon>Trichosporonaceae</taxon>
        <taxon>Cutaneotrichosporon</taxon>
    </lineage>
</organism>
<accession>A0A0J0XTL6</accession>